<evidence type="ECO:0000256" key="3">
    <source>
        <dbReference type="ARBA" id="ARBA00022679"/>
    </source>
</evidence>
<evidence type="ECO:0000313" key="4">
    <source>
        <dbReference type="EMBL" id="PPR82494.1"/>
    </source>
</evidence>
<evidence type="ECO:0008006" key="6">
    <source>
        <dbReference type="Google" id="ProtNLM"/>
    </source>
</evidence>
<reference evidence="4 5" key="1">
    <citation type="submission" date="2015-01" db="EMBL/GenBank/DDBJ databases">
        <title>Genome of allotetraploid Gossypium barbadense reveals genomic plasticity and fiber elongation in cotton evolution.</title>
        <authorList>
            <person name="Chen X."/>
            <person name="Liu X."/>
            <person name="Zhao B."/>
            <person name="Zheng H."/>
            <person name="Hu Y."/>
            <person name="Lu G."/>
            <person name="Yang C."/>
            <person name="Chen J."/>
            <person name="Shan C."/>
            <person name="Zhang L."/>
            <person name="Zhou Y."/>
            <person name="Wang L."/>
            <person name="Guo W."/>
            <person name="Bai Y."/>
            <person name="Ruan J."/>
            <person name="Shangguan X."/>
            <person name="Mao Y."/>
            <person name="Jiang J."/>
            <person name="Zhu Y."/>
            <person name="Lei J."/>
            <person name="Kang H."/>
            <person name="Chen S."/>
            <person name="He X."/>
            <person name="Wang R."/>
            <person name="Wang Y."/>
            <person name="Chen J."/>
            <person name="Wang L."/>
            <person name="Yu S."/>
            <person name="Wang B."/>
            <person name="Wei J."/>
            <person name="Song S."/>
            <person name="Lu X."/>
            <person name="Gao Z."/>
            <person name="Gu W."/>
            <person name="Deng X."/>
            <person name="Ma D."/>
            <person name="Wang S."/>
            <person name="Liang W."/>
            <person name="Fang L."/>
            <person name="Cai C."/>
            <person name="Zhu X."/>
            <person name="Zhou B."/>
            <person name="Zhang Y."/>
            <person name="Chen Z."/>
            <person name="Xu S."/>
            <person name="Zhu R."/>
            <person name="Wang S."/>
            <person name="Zhang T."/>
            <person name="Zhao G."/>
        </authorList>
    </citation>
    <scope>NUCLEOTIDE SEQUENCE [LARGE SCALE GENOMIC DNA]</scope>
    <source>
        <strain evidence="5">cv. Xinhai21</strain>
        <tissue evidence="4">Leaf</tissue>
    </source>
</reference>
<name>A0A2P5VUJ4_GOSBA</name>
<organism evidence="4 5">
    <name type="scientific">Gossypium barbadense</name>
    <name type="common">Sea Island cotton</name>
    <name type="synonym">Hibiscus barbadensis</name>
    <dbReference type="NCBI Taxonomy" id="3634"/>
    <lineage>
        <taxon>Eukaryota</taxon>
        <taxon>Viridiplantae</taxon>
        <taxon>Streptophyta</taxon>
        <taxon>Embryophyta</taxon>
        <taxon>Tracheophyta</taxon>
        <taxon>Spermatophyta</taxon>
        <taxon>Magnoliopsida</taxon>
        <taxon>eudicotyledons</taxon>
        <taxon>Gunneridae</taxon>
        <taxon>Pentapetalae</taxon>
        <taxon>rosids</taxon>
        <taxon>malvids</taxon>
        <taxon>Malvales</taxon>
        <taxon>Malvaceae</taxon>
        <taxon>Malvoideae</taxon>
        <taxon>Gossypium</taxon>
    </lineage>
</organism>
<comment type="similarity">
    <text evidence="1">Belongs to the UDP-glycosyltransferase family.</text>
</comment>
<keyword evidence="3" id="KW-0808">Transferase</keyword>
<dbReference type="SUPFAM" id="SSF53756">
    <property type="entry name" value="UDP-Glycosyltransferase/glycogen phosphorylase"/>
    <property type="match status" value="1"/>
</dbReference>
<accession>A0A2P5VUJ4</accession>
<dbReference type="GO" id="GO:0035251">
    <property type="term" value="F:UDP-glucosyltransferase activity"/>
    <property type="evidence" value="ECO:0007669"/>
    <property type="project" value="TreeGrafter"/>
</dbReference>
<dbReference type="PANTHER" id="PTHR48047">
    <property type="entry name" value="GLYCOSYLTRANSFERASE"/>
    <property type="match status" value="1"/>
</dbReference>
<gene>
    <name evidence="4" type="ORF">GOBAR_AA38218</name>
</gene>
<dbReference type="Pfam" id="PF00201">
    <property type="entry name" value="UDPGT"/>
    <property type="match status" value="1"/>
</dbReference>
<dbReference type="InterPro" id="IPR002213">
    <property type="entry name" value="UDP_glucos_trans"/>
</dbReference>
<dbReference type="Gene3D" id="3.40.50.2000">
    <property type="entry name" value="Glycogen Phosphorylase B"/>
    <property type="match status" value="3"/>
</dbReference>
<evidence type="ECO:0000313" key="5">
    <source>
        <dbReference type="Proteomes" id="UP000239757"/>
    </source>
</evidence>
<evidence type="ECO:0000256" key="2">
    <source>
        <dbReference type="ARBA" id="ARBA00022676"/>
    </source>
</evidence>
<sequence>MSTTINNCHILLFPFLAQGHMLPLLHLAHRLSLHGLTITIIITPKNLTYLSSLLSSHPSSIISLILPFPSHPSIPPGVENVKDLGHSDDYVWNNIEQLKTLEQVELSALPGSHVFKSNHLPSLFRLYKKSDPDWEFIKDLKLANTKNWGCVFNSFDAFEGEYMDYLKKKLSHDWIFGVGPLNLPGPENLGSREDEFENVPDGFEERVASRGLVIREWAPQVSILNHEAVGGFLSHCGWNSVLEGIVGGVVILAWPMEADQLVNTRLLVEDMGVGVRVCKGAGSVPEAGELSRVIGESMSKAGGLKDKAKKLKEKTLEAVSKEGSSVQDMGGLVGELRKLKPLKSRIQV</sequence>
<dbReference type="EMBL" id="KZ670823">
    <property type="protein sequence ID" value="PPR82494.1"/>
    <property type="molecule type" value="Genomic_DNA"/>
</dbReference>
<dbReference type="AlphaFoldDB" id="A0A2P5VUJ4"/>
<dbReference type="Proteomes" id="UP000239757">
    <property type="component" value="Unassembled WGS sequence"/>
</dbReference>
<dbReference type="OrthoDB" id="692996at2759"/>
<proteinExistence type="inferred from homology"/>
<protein>
    <recommendedName>
        <fullName evidence="6">UDP-glycosyltransferases domain-containing protein</fullName>
    </recommendedName>
</protein>
<evidence type="ECO:0000256" key="1">
    <source>
        <dbReference type="ARBA" id="ARBA00009995"/>
    </source>
</evidence>
<keyword evidence="2" id="KW-0328">Glycosyltransferase</keyword>
<dbReference type="PANTHER" id="PTHR48047:SF28">
    <property type="entry name" value="F11M15.8 PROTEIN"/>
    <property type="match status" value="1"/>
</dbReference>
<dbReference type="CDD" id="cd03784">
    <property type="entry name" value="GT1_Gtf-like"/>
    <property type="match status" value="1"/>
</dbReference>